<feature type="region of interest" description="Disordered" evidence="9">
    <location>
        <begin position="164"/>
        <end position="210"/>
    </location>
</feature>
<evidence type="ECO:0000313" key="11">
    <source>
        <dbReference type="EMBL" id="PKS11182.1"/>
    </source>
</evidence>
<keyword evidence="4 10" id="KW-0812">Transmembrane</keyword>
<evidence type="ECO:0000256" key="9">
    <source>
        <dbReference type="SAM" id="MobiDB-lite"/>
    </source>
</evidence>
<dbReference type="Proteomes" id="UP000233524">
    <property type="component" value="Unassembled WGS sequence"/>
</dbReference>
<keyword evidence="6 10" id="KW-1133">Transmembrane helix</keyword>
<name>A0A2N3NFN4_9PEZI</name>
<reference evidence="11 12" key="1">
    <citation type="journal article" date="2017" name="G3 (Bethesda)">
        <title>First Draft Genome Sequence of the Pathogenic Fungus Lomentospora prolificans (Formerly Scedosporium prolificans).</title>
        <authorList>
            <person name="Luo R."/>
            <person name="Zimin A."/>
            <person name="Workman R."/>
            <person name="Fan Y."/>
            <person name="Pertea G."/>
            <person name="Grossman N."/>
            <person name="Wear M.P."/>
            <person name="Jia B."/>
            <person name="Miller H."/>
            <person name="Casadevall A."/>
            <person name="Timp W."/>
            <person name="Zhang S.X."/>
            <person name="Salzberg S.L."/>
        </authorList>
    </citation>
    <scope>NUCLEOTIDE SEQUENCE [LARGE SCALE GENOMIC DNA]</scope>
    <source>
        <strain evidence="11 12">JHH-5317</strain>
    </source>
</reference>
<evidence type="ECO:0000256" key="6">
    <source>
        <dbReference type="ARBA" id="ARBA00022989"/>
    </source>
</evidence>
<dbReference type="InterPro" id="IPR019185">
    <property type="entry name" value="Integral_membrane_SYS1-rel"/>
</dbReference>
<dbReference type="Pfam" id="PF09801">
    <property type="entry name" value="SYS1"/>
    <property type="match status" value="1"/>
</dbReference>
<evidence type="ECO:0000256" key="8">
    <source>
        <dbReference type="ARBA" id="ARBA00023136"/>
    </source>
</evidence>
<sequence>MPRRRRLRRPGALTELPPLRIVTQIAALQAVYYSAALLLTLFTSLVAGTKFGFDLVFGWEAVRGDTTQGWLMSFVWVLTGGLCLGAAIVILVTRSKLVPDFALTAHFIHLVICTFYTGLIPRNAMWWGTMGASSAVAIGLGVWGCRYRELQPISFGGTARRDVENTAGADDEPGEQNDGEGYSRGRGRGRGRDGAGEYELTRMGEDPRLK</sequence>
<dbReference type="OrthoDB" id="542931at2759"/>
<evidence type="ECO:0008006" key="13">
    <source>
        <dbReference type="Google" id="ProtNLM"/>
    </source>
</evidence>
<dbReference type="GO" id="GO:0006895">
    <property type="term" value="P:Golgi to endosome transport"/>
    <property type="evidence" value="ECO:0007669"/>
    <property type="project" value="TreeGrafter"/>
</dbReference>
<keyword evidence="12" id="KW-1185">Reference proteome</keyword>
<dbReference type="FunCoup" id="A0A2N3NFN4">
    <property type="interactions" value="225"/>
</dbReference>
<dbReference type="InParanoid" id="A0A2N3NFN4"/>
<comment type="similarity">
    <text evidence="2">Belongs to the SYS1 family.</text>
</comment>
<comment type="subcellular location">
    <subcellularLocation>
        <location evidence="1">Golgi apparatus membrane</location>
        <topology evidence="1">Multi-pass membrane protein</topology>
    </subcellularLocation>
</comment>
<organism evidence="11 12">
    <name type="scientific">Lomentospora prolificans</name>
    <dbReference type="NCBI Taxonomy" id="41688"/>
    <lineage>
        <taxon>Eukaryota</taxon>
        <taxon>Fungi</taxon>
        <taxon>Dikarya</taxon>
        <taxon>Ascomycota</taxon>
        <taxon>Pezizomycotina</taxon>
        <taxon>Sordariomycetes</taxon>
        <taxon>Hypocreomycetidae</taxon>
        <taxon>Microascales</taxon>
        <taxon>Microascaceae</taxon>
        <taxon>Lomentospora</taxon>
    </lineage>
</organism>
<accession>A0A2N3NFN4</accession>
<dbReference type="PANTHER" id="PTHR12952:SF0">
    <property type="entry name" value="PROTEIN SYS1 HOMOLOG"/>
    <property type="match status" value="1"/>
</dbReference>
<evidence type="ECO:0000313" key="12">
    <source>
        <dbReference type="Proteomes" id="UP000233524"/>
    </source>
</evidence>
<dbReference type="GO" id="GO:0043001">
    <property type="term" value="P:Golgi to plasma membrane protein transport"/>
    <property type="evidence" value="ECO:0007669"/>
    <property type="project" value="TreeGrafter"/>
</dbReference>
<evidence type="ECO:0000256" key="4">
    <source>
        <dbReference type="ARBA" id="ARBA00022692"/>
    </source>
</evidence>
<evidence type="ECO:0000256" key="2">
    <source>
        <dbReference type="ARBA" id="ARBA00008160"/>
    </source>
</evidence>
<keyword evidence="5" id="KW-0653">Protein transport</keyword>
<dbReference type="GO" id="GO:0005802">
    <property type="term" value="C:trans-Golgi network"/>
    <property type="evidence" value="ECO:0007669"/>
    <property type="project" value="TreeGrafter"/>
</dbReference>
<feature type="compositionally biased region" description="Basic and acidic residues" evidence="9">
    <location>
        <begin position="190"/>
        <end position="210"/>
    </location>
</feature>
<evidence type="ECO:0000256" key="7">
    <source>
        <dbReference type="ARBA" id="ARBA00023034"/>
    </source>
</evidence>
<dbReference type="EMBL" id="NLAX01000008">
    <property type="protein sequence ID" value="PKS11182.1"/>
    <property type="molecule type" value="Genomic_DNA"/>
</dbReference>
<keyword evidence="7" id="KW-0333">Golgi apparatus</keyword>
<feature type="transmembrane region" description="Helical" evidence="10">
    <location>
        <begin position="101"/>
        <end position="119"/>
    </location>
</feature>
<evidence type="ECO:0000256" key="5">
    <source>
        <dbReference type="ARBA" id="ARBA00022927"/>
    </source>
</evidence>
<dbReference type="GO" id="GO:0034067">
    <property type="term" value="P:protein localization to Golgi apparatus"/>
    <property type="evidence" value="ECO:0007669"/>
    <property type="project" value="TreeGrafter"/>
</dbReference>
<feature type="transmembrane region" description="Helical" evidence="10">
    <location>
        <begin position="30"/>
        <end position="49"/>
    </location>
</feature>
<dbReference type="GO" id="GO:0005829">
    <property type="term" value="C:cytosol"/>
    <property type="evidence" value="ECO:0007669"/>
    <property type="project" value="GOC"/>
</dbReference>
<evidence type="ECO:0000256" key="3">
    <source>
        <dbReference type="ARBA" id="ARBA00022448"/>
    </source>
</evidence>
<keyword evidence="3" id="KW-0813">Transport</keyword>
<feature type="compositionally biased region" description="Acidic residues" evidence="9">
    <location>
        <begin position="169"/>
        <end position="178"/>
    </location>
</feature>
<gene>
    <name evidence="11" type="ORF">jhhlp_002943</name>
</gene>
<protein>
    <recommendedName>
        <fullName evidence="13">Protein SYS1</fullName>
    </recommendedName>
</protein>
<dbReference type="PANTHER" id="PTHR12952">
    <property type="entry name" value="SYS1"/>
    <property type="match status" value="1"/>
</dbReference>
<comment type="caution">
    <text evidence="11">The sequence shown here is derived from an EMBL/GenBank/DDBJ whole genome shotgun (WGS) entry which is preliminary data.</text>
</comment>
<evidence type="ECO:0000256" key="10">
    <source>
        <dbReference type="SAM" id="Phobius"/>
    </source>
</evidence>
<evidence type="ECO:0000256" key="1">
    <source>
        <dbReference type="ARBA" id="ARBA00004653"/>
    </source>
</evidence>
<dbReference type="VEuPathDB" id="FungiDB:jhhlp_002943"/>
<feature type="transmembrane region" description="Helical" evidence="10">
    <location>
        <begin position="69"/>
        <end position="92"/>
    </location>
</feature>
<keyword evidence="8 10" id="KW-0472">Membrane</keyword>
<feature type="transmembrane region" description="Helical" evidence="10">
    <location>
        <begin position="125"/>
        <end position="145"/>
    </location>
</feature>
<dbReference type="AlphaFoldDB" id="A0A2N3NFN4"/>
<dbReference type="STRING" id="41688.A0A2N3NFN4"/>
<proteinExistence type="inferred from homology"/>
<dbReference type="GO" id="GO:0000139">
    <property type="term" value="C:Golgi membrane"/>
    <property type="evidence" value="ECO:0007669"/>
    <property type="project" value="UniProtKB-SubCell"/>
</dbReference>